<comment type="caution">
    <text evidence="1">The sequence shown here is derived from an EMBL/GenBank/DDBJ whole genome shotgun (WGS) entry which is preliminary data.</text>
</comment>
<evidence type="ECO:0000313" key="1">
    <source>
        <dbReference type="EMBL" id="MFI7587858.1"/>
    </source>
</evidence>
<reference evidence="1 2" key="1">
    <citation type="submission" date="2024-10" db="EMBL/GenBank/DDBJ databases">
        <title>The Natural Products Discovery Center: Release of the First 8490 Sequenced Strains for Exploring Actinobacteria Biosynthetic Diversity.</title>
        <authorList>
            <person name="Kalkreuter E."/>
            <person name="Kautsar S.A."/>
            <person name="Yang D."/>
            <person name="Bader C.D."/>
            <person name="Teijaro C.N."/>
            <person name="Fluegel L."/>
            <person name="Davis C.M."/>
            <person name="Simpson J.R."/>
            <person name="Lauterbach L."/>
            <person name="Steele A.D."/>
            <person name="Gui C."/>
            <person name="Meng S."/>
            <person name="Li G."/>
            <person name="Viehrig K."/>
            <person name="Ye F."/>
            <person name="Su P."/>
            <person name="Kiefer A.F."/>
            <person name="Nichols A."/>
            <person name="Cepeda A.J."/>
            <person name="Yan W."/>
            <person name="Fan B."/>
            <person name="Jiang Y."/>
            <person name="Adhikari A."/>
            <person name="Zheng C.-J."/>
            <person name="Schuster L."/>
            <person name="Cowan T.M."/>
            <person name="Smanski M.J."/>
            <person name="Chevrette M.G."/>
            <person name="De Carvalho L.P.S."/>
            <person name="Shen B."/>
        </authorList>
    </citation>
    <scope>NUCLEOTIDE SEQUENCE [LARGE SCALE GENOMIC DNA]</scope>
    <source>
        <strain evidence="1 2">NPDC049639</strain>
    </source>
</reference>
<protein>
    <submittedName>
        <fullName evidence="1">Uncharacterized protein</fullName>
    </submittedName>
</protein>
<gene>
    <name evidence="1" type="ORF">ACIB24_12360</name>
</gene>
<organism evidence="1 2">
    <name type="scientific">Spongisporangium articulatum</name>
    <dbReference type="NCBI Taxonomy" id="3362603"/>
    <lineage>
        <taxon>Bacteria</taxon>
        <taxon>Bacillati</taxon>
        <taxon>Actinomycetota</taxon>
        <taxon>Actinomycetes</taxon>
        <taxon>Kineosporiales</taxon>
        <taxon>Kineosporiaceae</taxon>
        <taxon>Spongisporangium</taxon>
    </lineage>
</organism>
<dbReference type="EMBL" id="JBITLV010000003">
    <property type="protein sequence ID" value="MFI7587858.1"/>
    <property type="molecule type" value="Genomic_DNA"/>
</dbReference>
<name>A0ABW8APE0_9ACTN</name>
<keyword evidence="2" id="KW-1185">Reference proteome</keyword>
<dbReference type="RefSeq" id="WP_398280315.1">
    <property type="nucleotide sequence ID" value="NZ_JBITLV010000003.1"/>
</dbReference>
<evidence type="ECO:0000313" key="2">
    <source>
        <dbReference type="Proteomes" id="UP001612915"/>
    </source>
</evidence>
<accession>A0ABW8APE0</accession>
<proteinExistence type="predicted"/>
<sequence>MPFQDGRYDARDRLWLGVNSVQLISLAEPLDLDGLRARVRALAEQDPGLAYFRRPGAAADRYRQAADGPTAASVLPEVRVLDAGSGPGTPLEAAMSAVMTADEGTPVAEVFAFDDLVGHKFPHVFGDGLSAATHLRRLGTGPEPGSALPFPIPGLTHPVERAMRSRYLASGALKAPGLVRRDLDLERFAPPAEATGPDDVAWNPAAGTGDRAAENTVQVVIRQLDPEGGAALKAWRKQHGAGASAASVQLAAIRRGLADAGVIPAEDGMFVVYDLRHTLHPAPVGGNFISVPYLKPTSSLDPVAINTAMKAANASGLPLVQLARGTAKAALSRNHDLPRMRQPANRRDVSFSHMRVEGMLPTSVVGRPDGTAQIVAAAMPPNVGSLSFQIVEHGPYVTVTAVFCSPFTPREGVEEALTRFAKDPVALLS</sequence>
<dbReference type="Proteomes" id="UP001612915">
    <property type="component" value="Unassembled WGS sequence"/>
</dbReference>